<sequence>MAVTLLRFTFYSVLIGFVIDLFVGDPRRFPHPIIAIGKFISLCERAFRKIFPKTPAGETAGGACMVVCVCIVSAGVPAGLSALCFWLSPYAYLALSSLFCWLVLAAHSLRKESMKVYKKFKEGDVEGARFAVSMIVGRDTGTLDEKGIARAAVETVAENTSDGVVAPLLFLFLGGAVGGFLYKAVNTMDSMVGYKENGYLYFGKAAARTDDVFNYIPARLSALFMLLASVVLRYRPRNAWKIWRRDRRKHASPNSAQTESVCAGALGLRLAGDAVYHGVLHEKPYIGDALREIEPFDIVRANRLMYCTAFAALVVFAAIAAPVLFLAI</sequence>
<evidence type="ECO:0000256" key="1">
    <source>
        <dbReference type="ARBA" id="ARBA00004651"/>
    </source>
</evidence>
<evidence type="ECO:0000256" key="4">
    <source>
        <dbReference type="ARBA" id="ARBA00022475"/>
    </source>
</evidence>
<evidence type="ECO:0000256" key="9">
    <source>
        <dbReference type="HAMAP-Rule" id="MF_00024"/>
    </source>
</evidence>
<comment type="subcellular location">
    <subcellularLocation>
        <location evidence="1 9">Cell membrane</location>
        <topology evidence="1 9">Multi-pass membrane protein</topology>
    </subcellularLocation>
</comment>
<feature type="transmembrane region" description="Helical" evidence="9">
    <location>
        <begin position="5"/>
        <end position="23"/>
    </location>
</feature>
<dbReference type="GO" id="GO:0005886">
    <property type="term" value="C:plasma membrane"/>
    <property type="evidence" value="ECO:0007669"/>
    <property type="project" value="UniProtKB-SubCell"/>
</dbReference>
<feature type="transmembrane region" description="Helical" evidence="9">
    <location>
        <begin position="59"/>
        <end position="78"/>
    </location>
</feature>
<dbReference type="PANTHER" id="PTHR34308">
    <property type="entry name" value="COBALAMIN BIOSYNTHESIS PROTEIN CBIB"/>
    <property type="match status" value="1"/>
</dbReference>
<keyword evidence="5 9" id="KW-0169">Cobalamin biosynthesis</keyword>
<dbReference type="AlphaFoldDB" id="A0A4Q2K9I5"/>
<dbReference type="GO" id="GO:0009236">
    <property type="term" value="P:cobalamin biosynthetic process"/>
    <property type="evidence" value="ECO:0007669"/>
    <property type="project" value="UniProtKB-UniRule"/>
</dbReference>
<dbReference type="EMBL" id="SDOZ01000002">
    <property type="protein sequence ID" value="RXZ61318.1"/>
    <property type="molecule type" value="Genomic_DNA"/>
</dbReference>
<dbReference type="Pfam" id="PF03186">
    <property type="entry name" value="CobD_Cbib"/>
    <property type="match status" value="1"/>
</dbReference>
<organism evidence="10 11">
    <name type="scientific">Candidatus Borkfalkia ceftriaxoniphila</name>
    <dbReference type="NCBI Taxonomy" id="2508949"/>
    <lineage>
        <taxon>Bacteria</taxon>
        <taxon>Bacillati</taxon>
        <taxon>Bacillota</taxon>
        <taxon>Clostridia</taxon>
        <taxon>Christensenellales</taxon>
        <taxon>Christensenellaceae</taxon>
        <taxon>Candidatus Borkfalkia</taxon>
    </lineage>
</organism>
<dbReference type="UniPathway" id="UPA00148"/>
<feature type="transmembrane region" description="Helical" evidence="9">
    <location>
        <begin position="216"/>
        <end position="234"/>
    </location>
</feature>
<comment type="caution">
    <text evidence="10">The sequence shown here is derived from an EMBL/GenBank/DDBJ whole genome shotgun (WGS) entry which is preliminary data.</text>
</comment>
<comment type="pathway">
    <text evidence="2 9">Cofactor biosynthesis; adenosylcobalamin biosynthesis.</text>
</comment>
<proteinExistence type="inferred from homology"/>
<feature type="transmembrane region" description="Helical" evidence="9">
    <location>
        <begin position="164"/>
        <end position="182"/>
    </location>
</feature>
<keyword evidence="8 9" id="KW-0472">Membrane</keyword>
<keyword evidence="4 9" id="KW-1003">Cell membrane</keyword>
<dbReference type="InterPro" id="IPR004485">
    <property type="entry name" value="Cobalamin_biosynth_CobD/CbiB"/>
</dbReference>
<dbReference type="GO" id="GO:0048472">
    <property type="term" value="F:threonine-phosphate decarboxylase activity"/>
    <property type="evidence" value="ECO:0007669"/>
    <property type="project" value="InterPro"/>
</dbReference>
<name>A0A4Q2K9I5_9FIRM</name>
<dbReference type="OrthoDB" id="9811967at2"/>
<comment type="similarity">
    <text evidence="3 9">Belongs to the CobD/CbiB family.</text>
</comment>
<keyword evidence="11" id="KW-1185">Reference proteome</keyword>
<evidence type="ECO:0000256" key="6">
    <source>
        <dbReference type="ARBA" id="ARBA00022692"/>
    </source>
</evidence>
<dbReference type="RefSeq" id="WP_129223888.1">
    <property type="nucleotide sequence ID" value="NZ_SDOZ01000002.1"/>
</dbReference>
<evidence type="ECO:0000313" key="11">
    <source>
        <dbReference type="Proteomes" id="UP000291269"/>
    </source>
</evidence>
<keyword evidence="7 9" id="KW-1133">Transmembrane helix</keyword>
<accession>A0A4Q2K9I5</accession>
<dbReference type="HAMAP" id="MF_00024">
    <property type="entry name" value="CobD_CbiB"/>
    <property type="match status" value="1"/>
</dbReference>
<evidence type="ECO:0000256" key="5">
    <source>
        <dbReference type="ARBA" id="ARBA00022573"/>
    </source>
</evidence>
<reference evidence="10 11" key="1">
    <citation type="journal article" date="2019" name="Gut">
        <title>Antibiotics-induced monodominance of a novel gut bacterial order.</title>
        <authorList>
            <person name="Hildebrand F."/>
            <person name="Moitinho-Silva L."/>
            <person name="Blasche S."/>
            <person name="Jahn M.T."/>
            <person name="Gossmann T.I."/>
            <person name="Heuerta-Cepas J."/>
            <person name="Hercog R."/>
            <person name="Luetge M."/>
            <person name="Bahram M."/>
            <person name="Pryszlak A."/>
            <person name="Alves R.J."/>
            <person name="Waszak S.M."/>
            <person name="Zhu A."/>
            <person name="Ye L."/>
            <person name="Costea P.I."/>
            <person name="Aalvink S."/>
            <person name="Belzer C."/>
            <person name="Forslund S.K."/>
            <person name="Sunagawa S."/>
            <person name="Hentschel U."/>
            <person name="Merten C."/>
            <person name="Patil K.R."/>
            <person name="Benes V."/>
            <person name="Bork P."/>
        </authorList>
    </citation>
    <scope>NUCLEOTIDE SEQUENCE [LARGE SCALE GENOMIC DNA]</scope>
    <source>
        <strain evidence="10 11">HDS1380</strain>
    </source>
</reference>
<evidence type="ECO:0000256" key="2">
    <source>
        <dbReference type="ARBA" id="ARBA00004953"/>
    </source>
</evidence>
<dbReference type="Proteomes" id="UP000291269">
    <property type="component" value="Unassembled WGS sequence"/>
</dbReference>
<evidence type="ECO:0000256" key="7">
    <source>
        <dbReference type="ARBA" id="ARBA00022989"/>
    </source>
</evidence>
<gene>
    <name evidence="9 10" type="primary">cobD</name>
    <name evidence="10" type="ORF">ESZ91_02725</name>
</gene>
<feature type="transmembrane region" description="Helical" evidence="9">
    <location>
        <begin position="90"/>
        <end position="109"/>
    </location>
</feature>
<dbReference type="PANTHER" id="PTHR34308:SF1">
    <property type="entry name" value="COBALAMIN BIOSYNTHESIS PROTEIN CBIB"/>
    <property type="match status" value="1"/>
</dbReference>
<evidence type="ECO:0000313" key="10">
    <source>
        <dbReference type="EMBL" id="RXZ61318.1"/>
    </source>
</evidence>
<dbReference type="NCBIfam" id="TIGR00380">
    <property type="entry name" value="cobal_cbiB"/>
    <property type="match status" value="1"/>
</dbReference>
<feature type="transmembrane region" description="Helical" evidence="9">
    <location>
        <begin position="304"/>
        <end position="327"/>
    </location>
</feature>
<protein>
    <recommendedName>
        <fullName evidence="9">Cobalamin biosynthesis protein CobD</fullName>
    </recommendedName>
</protein>
<comment type="function">
    <text evidence="9">Converts cobyric acid to cobinamide by the addition of aminopropanol on the F carboxylic group.</text>
</comment>
<evidence type="ECO:0000256" key="3">
    <source>
        <dbReference type="ARBA" id="ARBA00006263"/>
    </source>
</evidence>
<dbReference type="GO" id="GO:0015420">
    <property type="term" value="F:ABC-type vitamin B12 transporter activity"/>
    <property type="evidence" value="ECO:0007669"/>
    <property type="project" value="UniProtKB-UniRule"/>
</dbReference>
<evidence type="ECO:0000256" key="8">
    <source>
        <dbReference type="ARBA" id="ARBA00023136"/>
    </source>
</evidence>
<keyword evidence="6 9" id="KW-0812">Transmembrane</keyword>